<keyword evidence="3 6" id="KW-0808">Transferase</keyword>
<feature type="region of interest" description="Disordered" evidence="4">
    <location>
        <begin position="107"/>
        <end position="137"/>
    </location>
</feature>
<proteinExistence type="inferred from homology"/>
<gene>
    <name evidence="6" type="ORF">ACFPFO_09305</name>
</gene>
<dbReference type="InterPro" id="IPR029044">
    <property type="entry name" value="Nucleotide-diphossugar_trans"/>
</dbReference>
<dbReference type="PANTHER" id="PTHR43179">
    <property type="entry name" value="RHAMNOSYLTRANSFERASE WBBL"/>
    <property type="match status" value="1"/>
</dbReference>
<evidence type="ECO:0000256" key="4">
    <source>
        <dbReference type="SAM" id="MobiDB-lite"/>
    </source>
</evidence>
<keyword evidence="2 6" id="KW-0328">Glycosyltransferase</keyword>
<dbReference type="Pfam" id="PF00535">
    <property type="entry name" value="Glycos_transf_2"/>
    <property type="match status" value="1"/>
</dbReference>
<evidence type="ECO:0000259" key="5">
    <source>
        <dbReference type="Pfam" id="PF00535"/>
    </source>
</evidence>
<keyword evidence="7" id="KW-1185">Reference proteome</keyword>
<dbReference type="PANTHER" id="PTHR43179:SF12">
    <property type="entry name" value="GALACTOFURANOSYLTRANSFERASE GLFT2"/>
    <property type="match status" value="1"/>
</dbReference>
<dbReference type="GO" id="GO:0016757">
    <property type="term" value="F:glycosyltransferase activity"/>
    <property type="evidence" value="ECO:0007669"/>
    <property type="project" value="UniProtKB-KW"/>
</dbReference>
<comment type="caution">
    <text evidence="6">The sequence shown here is derived from an EMBL/GenBank/DDBJ whole genome shotgun (WGS) entry which is preliminary data.</text>
</comment>
<sequence>MELSVVVSTLNGRERLLPCLDALRTSVPASTEVVVVNGPSADGTTGAVRERDDVDVLVEISERNRNVSRNAGIEAATGDVVAFVGGEYAVDGGWYGALESASASGADVVTGPVRDGVGSPAGDDRSPSDPRPVRGRAVTGFDGDNVAFDREVIEALDGFDEYLETGGAKDCAHRVAAMGYDVTWSGGMAARHEVGTDGGRLERNWGVCYRSLGYRLAKNYGLGPMVLARAAGSALRDASQEVRAVATGDSTPTGWVGNGAAVVRSTARGLRDGRSARGEDGGQRRNPHGLSARQDRAVRRYDLR</sequence>
<name>A0ABD5QEA1_9EURY</name>
<dbReference type="Gene3D" id="3.90.550.10">
    <property type="entry name" value="Spore Coat Polysaccharide Biosynthesis Protein SpsA, Chain A"/>
    <property type="match status" value="1"/>
</dbReference>
<dbReference type="AlphaFoldDB" id="A0ABD5QEA1"/>
<evidence type="ECO:0000256" key="2">
    <source>
        <dbReference type="ARBA" id="ARBA00022676"/>
    </source>
</evidence>
<dbReference type="RefSeq" id="WP_224826914.1">
    <property type="nucleotide sequence ID" value="NZ_JAIVEF010000001.1"/>
</dbReference>
<dbReference type="EMBL" id="JBHSJG010000036">
    <property type="protein sequence ID" value="MFC4987944.1"/>
    <property type="molecule type" value="Genomic_DNA"/>
</dbReference>
<dbReference type="CDD" id="cd00761">
    <property type="entry name" value="Glyco_tranf_GTA_type"/>
    <property type="match status" value="1"/>
</dbReference>
<feature type="domain" description="Glycosyltransferase 2-like" evidence="5">
    <location>
        <begin position="4"/>
        <end position="122"/>
    </location>
</feature>
<evidence type="ECO:0000313" key="7">
    <source>
        <dbReference type="Proteomes" id="UP001595925"/>
    </source>
</evidence>
<feature type="region of interest" description="Disordered" evidence="4">
    <location>
        <begin position="266"/>
        <end position="293"/>
    </location>
</feature>
<dbReference type="Proteomes" id="UP001595925">
    <property type="component" value="Unassembled WGS sequence"/>
</dbReference>
<dbReference type="InterPro" id="IPR001173">
    <property type="entry name" value="Glyco_trans_2-like"/>
</dbReference>
<evidence type="ECO:0000256" key="3">
    <source>
        <dbReference type="ARBA" id="ARBA00022679"/>
    </source>
</evidence>
<protein>
    <submittedName>
        <fullName evidence="6">Glycosyltransferase family 2 protein</fullName>
        <ecNumber evidence="6">2.4.-.-</ecNumber>
    </submittedName>
</protein>
<reference evidence="6 7" key="1">
    <citation type="journal article" date="2019" name="Int. J. Syst. Evol. Microbiol.">
        <title>The Global Catalogue of Microorganisms (GCM) 10K type strain sequencing project: providing services to taxonomists for standard genome sequencing and annotation.</title>
        <authorList>
            <consortium name="The Broad Institute Genomics Platform"/>
            <consortium name="The Broad Institute Genome Sequencing Center for Infectious Disease"/>
            <person name="Wu L."/>
            <person name="Ma J."/>
        </authorList>
    </citation>
    <scope>NUCLEOTIDE SEQUENCE [LARGE SCALE GENOMIC DNA]</scope>
    <source>
        <strain evidence="6 7">CGMCC 1.15824</strain>
    </source>
</reference>
<comment type="similarity">
    <text evidence="1">Belongs to the glycosyltransferase 2 family.</text>
</comment>
<accession>A0ABD5QEA1</accession>
<feature type="compositionally biased region" description="Basic and acidic residues" evidence="4">
    <location>
        <begin position="122"/>
        <end position="132"/>
    </location>
</feature>
<feature type="compositionally biased region" description="Basic and acidic residues" evidence="4">
    <location>
        <begin position="269"/>
        <end position="283"/>
    </location>
</feature>
<organism evidence="6 7">
    <name type="scientific">Saliphagus infecundisoli</name>
    <dbReference type="NCBI Taxonomy" id="1849069"/>
    <lineage>
        <taxon>Archaea</taxon>
        <taxon>Methanobacteriati</taxon>
        <taxon>Methanobacteriota</taxon>
        <taxon>Stenosarchaea group</taxon>
        <taxon>Halobacteria</taxon>
        <taxon>Halobacteriales</taxon>
        <taxon>Natrialbaceae</taxon>
        <taxon>Saliphagus</taxon>
    </lineage>
</organism>
<dbReference type="SUPFAM" id="SSF53448">
    <property type="entry name" value="Nucleotide-diphospho-sugar transferases"/>
    <property type="match status" value="1"/>
</dbReference>
<evidence type="ECO:0000256" key="1">
    <source>
        <dbReference type="ARBA" id="ARBA00006739"/>
    </source>
</evidence>
<dbReference type="EC" id="2.4.-.-" evidence="6"/>
<evidence type="ECO:0000313" key="6">
    <source>
        <dbReference type="EMBL" id="MFC4987944.1"/>
    </source>
</evidence>